<evidence type="ECO:0000313" key="1">
    <source>
        <dbReference type="EMBL" id="CAK9086909.1"/>
    </source>
</evidence>
<keyword evidence="2" id="KW-1185">Reference proteome</keyword>
<dbReference type="InterPro" id="IPR029063">
    <property type="entry name" value="SAM-dependent_MTases_sf"/>
</dbReference>
<dbReference type="Proteomes" id="UP001642484">
    <property type="component" value="Unassembled WGS sequence"/>
</dbReference>
<dbReference type="SUPFAM" id="SSF53335">
    <property type="entry name" value="S-adenosyl-L-methionine-dependent methyltransferases"/>
    <property type="match status" value="1"/>
</dbReference>
<name>A0ABP0QFA3_9DINO</name>
<accession>A0ABP0QFA3</accession>
<protein>
    <submittedName>
        <fullName evidence="1">Uncharacterized protein</fullName>
    </submittedName>
</protein>
<dbReference type="EMBL" id="CAXAMN010024463">
    <property type="protein sequence ID" value="CAK9086909.1"/>
    <property type="molecule type" value="Genomic_DNA"/>
</dbReference>
<organism evidence="1 2">
    <name type="scientific">Durusdinium trenchii</name>
    <dbReference type="NCBI Taxonomy" id="1381693"/>
    <lineage>
        <taxon>Eukaryota</taxon>
        <taxon>Sar</taxon>
        <taxon>Alveolata</taxon>
        <taxon>Dinophyceae</taxon>
        <taxon>Suessiales</taxon>
        <taxon>Symbiodiniaceae</taxon>
        <taxon>Durusdinium</taxon>
    </lineage>
</organism>
<sequence length="261" mass="28189">MSDPSDVLVKQSAWAAAALNTHHVWGKHGEAASLLWSQKTIGTGSMFSGIGCAERALASINAARKPLCEGKILSAEPLWTVECDGKARAAQNDIIPETTCKFLDIRHFIARASLDEMDSVKVSAAGKRFKKWTAIAKGAGVCKDAFCSQHMKQCPIRRPFLDLSGSMCTAWSTMGSGGKEEDANSILLLIWMRYHFANGTAILVHENVSSFSTCIVADEACAAGYKHVQIKTNPSDVGVLLGRQRKQLGSSRETCRTAVSK</sequence>
<reference evidence="1 2" key="1">
    <citation type="submission" date="2024-02" db="EMBL/GenBank/DDBJ databases">
        <authorList>
            <person name="Chen Y."/>
            <person name="Shah S."/>
            <person name="Dougan E. K."/>
            <person name="Thang M."/>
            <person name="Chan C."/>
        </authorList>
    </citation>
    <scope>NUCLEOTIDE SEQUENCE [LARGE SCALE GENOMIC DNA]</scope>
</reference>
<proteinExistence type="predicted"/>
<dbReference type="Gene3D" id="3.40.50.150">
    <property type="entry name" value="Vaccinia Virus protein VP39"/>
    <property type="match status" value="1"/>
</dbReference>
<comment type="caution">
    <text evidence="1">The sequence shown here is derived from an EMBL/GenBank/DDBJ whole genome shotgun (WGS) entry which is preliminary data.</text>
</comment>
<evidence type="ECO:0000313" key="2">
    <source>
        <dbReference type="Proteomes" id="UP001642484"/>
    </source>
</evidence>
<gene>
    <name evidence="1" type="ORF">CCMP2556_LOCUS42075</name>
</gene>